<comment type="caution">
    <text evidence="2">The sequence shown here is derived from an EMBL/GenBank/DDBJ whole genome shotgun (WGS) entry which is preliminary data.</text>
</comment>
<dbReference type="EMBL" id="QLTA01000021">
    <property type="protein sequence ID" value="RAR81011.1"/>
    <property type="molecule type" value="Genomic_DNA"/>
</dbReference>
<dbReference type="Pfam" id="PF08808">
    <property type="entry name" value="RES"/>
    <property type="match status" value="1"/>
</dbReference>
<dbReference type="SMART" id="SM00953">
    <property type="entry name" value="RES"/>
    <property type="match status" value="1"/>
</dbReference>
<reference evidence="2 3" key="1">
    <citation type="submission" date="2018-06" db="EMBL/GenBank/DDBJ databases">
        <title>Genomic Encyclopedia of Archaeal and Bacterial Type Strains, Phase II (KMG-II): from individual species to whole genera.</title>
        <authorList>
            <person name="Goeker M."/>
        </authorList>
    </citation>
    <scope>NUCLEOTIDE SEQUENCE [LARGE SCALE GENOMIC DNA]</scope>
    <source>
        <strain evidence="2 3">CFPB 3232</strain>
    </source>
</reference>
<dbReference type="AlphaFoldDB" id="A0A328Z4F2"/>
<dbReference type="Proteomes" id="UP000248856">
    <property type="component" value="Unassembled WGS sequence"/>
</dbReference>
<accession>A0A328Z4F2</accession>
<evidence type="ECO:0000313" key="2">
    <source>
        <dbReference type="EMBL" id="RAR81011.1"/>
    </source>
</evidence>
<protein>
    <submittedName>
        <fullName evidence="2">RES domain-containing protein</fullName>
    </submittedName>
</protein>
<feature type="domain" description="RES" evidence="1">
    <location>
        <begin position="42"/>
        <end position="185"/>
    </location>
</feature>
<organism evidence="2 3">
    <name type="scientific">Paracidovorax anthurii</name>
    <dbReference type="NCBI Taxonomy" id="78229"/>
    <lineage>
        <taxon>Bacteria</taxon>
        <taxon>Pseudomonadati</taxon>
        <taxon>Pseudomonadota</taxon>
        <taxon>Betaproteobacteria</taxon>
        <taxon>Burkholderiales</taxon>
        <taxon>Comamonadaceae</taxon>
        <taxon>Paracidovorax</taxon>
    </lineage>
</organism>
<dbReference type="RefSeq" id="WP_170146240.1">
    <property type="nucleotide sequence ID" value="NZ_CBCSGC010000014.1"/>
</dbReference>
<evidence type="ECO:0000313" key="3">
    <source>
        <dbReference type="Proteomes" id="UP000248856"/>
    </source>
</evidence>
<dbReference type="InterPro" id="IPR014914">
    <property type="entry name" value="RES_dom"/>
</dbReference>
<keyword evidence="3" id="KW-1185">Reference proteome</keyword>
<gene>
    <name evidence="2" type="ORF">AX018_102127</name>
</gene>
<evidence type="ECO:0000259" key="1">
    <source>
        <dbReference type="SMART" id="SM00953"/>
    </source>
</evidence>
<name>A0A328Z4F2_9BURK</name>
<proteinExistence type="predicted"/>
<sequence>MSQPRPVLDPGFDLATERLTRTTLHRVYWSGQNPLAASIGRKNRYDCPPRLAAAKQFGVLYLAYDLPTCWMETIVRTNMVRAAGTDIQIPLASMTHRWACEVTATGSLVLAQFADEPLIDLGDCASNIMGDSYLRTKRWSQLLHAHKNPAVDGIRYRSRFNSGQFCIALFDRAVAPRGLAVVNPRSIDPDVARSAVRHAQVQGRAYLIDAIRAADTHLWEGAPPISGRGNGQRLCTRRAVAWCHAGSHYARLRSDQ</sequence>